<protein>
    <submittedName>
        <fullName evidence="2">DUF6694 family lipoprotein</fullName>
    </submittedName>
</protein>
<dbReference type="EMBL" id="JBHLYW010000002">
    <property type="protein sequence ID" value="MFC0075718.1"/>
    <property type="molecule type" value="Genomic_DNA"/>
</dbReference>
<dbReference type="InterPro" id="IPR046516">
    <property type="entry name" value="DUF6694"/>
</dbReference>
<gene>
    <name evidence="2" type="ORF">ACFFLS_01590</name>
</gene>
<accession>A0ABV6BL65</accession>
<proteinExistence type="predicted"/>
<feature type="coiled-coil region" evidence="1">
    <location>
        <begin position="94"/>
        <end position="126"/>
    </location>
</feature>
<dbReference type="Proteomes" id="UP001589734">
    <property type="component" value="Unassembled WGS sequence"/>
</dbReference>
<dbReference type="RefSeq" id="WP_379685529.1">
    <property type="nucleotide sequence ID" value="NZ_JBHLYW010000002.1"/>
</dbReference>
<comment type="caution">
    <text evidence="2">The sequence shown here is derived from an EMBL/GenBank/DDBJ whole genome shotgun (WGS) entry which is preliminary data.</text>
</comment>
<sequence length="293" mass="33975">MKKLLVLAILTLMISCKEKFNGKDEQSFKISRQKIEENLDQNEKTNLEKAMRVIAIKAMRLKWEEPKKYEKKSFNEISLEMIDGLSYSSVVDLAEDILKDNNKMEIEKIEKENDTLNLQKKEIVAVQKTLNLFKISSMQIVKEDFFGELVPKLEFDYKYIGKSKLMGPKEISFELLKKSTKEILKYKITISGYNESVLESGEIVTENFVLSETKETNPKLWNAPKYPIENPNLADYDLELKINVLSLVINKKKIELPKGNISILDMKIKTNNEDIENLKKLKGTLDELELIKK</sequence>
<dbReference type="PROSITE" id="PS51257">
    <property type="entry name" value="PROKAR_LIPOPROTEIN"/>
    <property type="match status" value="1"/>
</dbReference>
<keyword evidence="3" id="KW-1185">Reference proteome</keyword>
<organism evidence="2 3">
    <name type="scientific">Flavobacterium procerum</name>
    <dbReference type="NCBI Taxonomy" id="1455569"/>
    <lineage>
        <taxon>Bacteria</taxon>
        <taxon>Pseudomonadati</taxon>
        <taxon>Bacteroidota</taxon>
        <taxon>Flavobacteriia</taxon>
        <taxon>Flavobacteriales</taxon>
        <taxon>Flavobacteriaceae</taxon>
        <taxon>Flavobacterium</taxon>
    </lineage>
</organism>
<keyword evidence="1" id="KW-0175">Coiled coil</keyword>
<name>A0ABV6BL65_9FLAO</name>
<dbReference type="Pfam" id="PF20404">
    <property type="entry name" value="DUF6694"/>
    <property type="match status" value="1"/>
</dbReference>
<evidence type="ECO:0000313" key="3">
    <source>
        <dbReference type="Proteomes" id="UP001589734"/>
    </source>
</evidence>
<keyword evidence="2" id="KW-0449">Lipoprotein</keyword>
<evidence type="ECO:0000256" key="1">
    <source>
        <dbReference type="SAM" id="Coils"/>
    </source>
</evidence>
<evidence type="ECO:0000313" key="2">
    <source>
        <dbReference type="EMBL" id="MFC0075718.1"/>
    </source>
</evidence>
<reference evidence="2 3" key="1">
    <citation type="submission" date="2024-09" db="EMBL/GenBank/DDBJ databases">
        <authorList>
            <person name="Sun Q."/>
            <person name="Mori K."/>
        </authorList>
    </citation>
    <scope>NUCLEOTIDE SEQUENCE [LARGE SCALE GENOMIC DNA]</scope>
    <source>
        <strain evidence="2 3">CGMCC 1.12926</strain>
    </source>
</reference>